<keyword evidence="4" id="KW-1185">Reference proteome</keyword>
<dbReference type="InterPro" id="IPR000999">
    <property type="entry name" value="RNase_III_dom"/>
</dbReference>
<evidence type="ECO:0000259" key="2">
    <source>
        <dbReference type="PROSITE" id="PS50142"/>
    </source>
</evidence>
<name>A0ABP1FRB2_9CHLO</name>
<proteinExistence type="predicted"/>
<reference evidence="3 4" key="1">
    <citation type="submission" date="2024-06" db="EMBL/GenBank/DDBJ databases">
        <authorList>
            <person name="Kraege A."/>
            <person name="Thomma B."/>
        </authorList>
    </citation>
    <scope>NUCLEOTIDE SEQUENCE [LARGE SCALE GENOMIC DNA]</scope>
</reference>
<dbReference type="Proteomes" id="UP001497392">
    <property type="component" value="Unassembled WGS sequence"/>
</dbReference>
<dbReference type="SMART" id="SM00535">
    <property type="entry name" value="RIBOc"/>
    <property type="match status" value="1"/>
</dbReference>
<dbReference type="Pfam" id="PF14622">
    <property type="entry name" value="Ribonucleas_3_3"/>
    <property type="match status" value="1"/>
</dbReference>
<keyword evidence="1" id="KW-0378">Hydrolase</keyword>
<sequence length="227" mass="24965">MHPTGFIFIASILESLGRSWLSSKAQASRRSTVASARFQVDRSLGDAQDLFRYSDKKQQGSTLPSKERLEEVEKIIGYTFHNQWMLRLALVHSSAFPVPGAPCSSGISLAWMGDAALNLIVSEQLMAAYCSASMGELTAARSRLVSREMCRRRATELKLNQYLVVGPSIVSDKAGLSDSMIAELFESVLGAVYVDGGLDRAREMYTTLFPLPDSIRQIIRPPVGLKC</sequence>
<evidence type="ECO:0000313" key="3">
    <source>
        <dbReference type="EMBL" id="CAL5221481.1"/>
    </source>
</evidence>
<evidence type="ECO:0000313" key="4">
    <source>
        <dbReference type="Proteomes" id="UP001497392"/>
    </source>
</evidence>
<dbReference type="Gene3D" id="1.10.1520.10">
    <property type="entry name" value="Ribonuclease III domain"/>
    <property type="match status" value="1"/>
</dbReference>
<comment type="caution">
    <text evidence="3">The sequence shown here is derived from an EMBL/GenBank/DDBJ whole genome shotgun (WGS) entry which is preliminary data.</text>
</comment>
<evidence type="ECO:0000256" key="1">
    <source>
        <dbReference type="ARBA" id="ARBA00022801"/>
    </source>
</evidence>
<dbReference type="PANTHER" id="PTHR14950">
    <property type="entry name" value="DICER-RELATED"/>
    <property type="match status" value="1"/>
</dbReference>
<dbReference type="SUPFAM" id="SSF69065">
    <property type="entry name" value="RNase III domain-like"/>
    <property type="match status" value="1"/>
</dbReference>
<dbReference type="PROSITE" id="PS50142">
    <property type="entry name" value="RNASE_3_2"/>
    <property type="match status" value="1"/>
</dbReference>
<dbReference type="InterPro" id="IPR036389">
    <property type="entry name" value="RNase_III_sf"/>
</dbReference>
<organism evidence="3 4">
    <name type="scientific">Coccomyxa viridis</name>
    <dbReference type="NCBI Taxonomy" id="1274662"/>
    <lineage>
        <taxon>Eukaryota</taxon>
        <taxon>Viridiplantae</taxon>
        <taxon>Chlorophyta</taxon>
        <taxon>core chlorophytes</taxon>
        <taxon>Trebouxiophyceae</taxon>
        <taxon>Trebouxiophyceae incertae sedis</taxon>
        <taxon>Coccomyxaceae</taxon>
        <taxon>Coccomyxa</taxon>
    </lineage>
</organism>
<gene>
    <name evidence="3" type="primary">g3681</name>
    <name evidence="3" type="ORF">VP750_LOCUS3140</name>
</gene>
<dbReference type="CDD" id="cd00593">
    <property type="entry name" value="RIBOc"/>
    <property type="match status" value="1"/>
</dbReference>
<accession>A0ABP1FRB2</accession>
<feature type="domain" description="RNase III" evidence="2">
    <location>
        <begin position="69"/>
        <end position="197"/>
    </location>
</feature>
<dbReference type="EMBL" id="CAXHTA020000005">
    <property type="protein sequence ID" value="CAL5221481.1"/>
    <property type="molecule type" value="Genomic_DNA"/>
</dbReference>
<protein>
    <submittedName>
        <fullName evidence="3">G3681 protein</fullName>
    </submittedName>
</protein>